<proteinExistence type="inferred from homology"/>
<dbReference type="PANTHER" id="PTHR44051">
    <property type="entry name" value="GLUTATHIONE S-TRANSFERASE-RELATED"/>
    <property type="match status" value="1"/>
</dbReference>
<comment type="similarity">
    <text evidence="4">Belongs to the GST superfamily.</text>
</comment>
<gene>
    <name evidence="7" type="primary">gst</name>
    <name evidence="7" type="ORF">GARC_3597</name>
</gene>
<dbReference type="Gene3D" id="1.20.1050.10">
    <property type="match status" value="1"/>
</dbReference>
<dbReference type="InterPro" id="IPR040079">
    <property type="entry name" value="Glutathione_S-Trfase"/>
</dbReference>
<feature type="domain" description="GST N-terminal" evidence="5">
    <location>
        <begin position="1"/>
        <end position="81"/>
    </location>
</feature>
<evidence type="ECO:0000256" key="2">
    <source>
        <dbReference type="ARBA" id="ARBA00022679"/>
    </source>
</evidence>
<comment type="caution">
    <text evidence="7">The sequence shown here is derived from an EMBL/GenBank/DDBJ whole genome shotgun (WGS) entry which is preliminary data.</text>
</comment>
<dbReference type="InterPro" id="IPR036249">
    <property type="entry name" value="Thioredoxin-like_sf"/>
</dbReference>
<dbReference type="PROSITE" id="PS50405">
    <property type="entry name" value="GST_CTER"/>
    <property type="match status" value="1"/>
</dbReference>
<accession>K6Y9B0</accession>
<name>K6Y9B0_9ALTE</name>
<dbReference type="InterPro" id="IPR004045">
    <property type="entry name" value="Glutathione_S-Trfase_N"/>
</dbReference>
<evidence type="ECO:0000256" key="1">
    <source>
        <dbReference type="ARBA" id="ARBA00012452"/>
    </source>
</evidence>
<dbReference type="EMBL" id="BAEO01000055">
    <property type="protein sequence ID" value="GAC20551.1"/>
    <property type="molecule type" value="Genomic_DNA"/>
</dbReference>
<sequence length="226" mass="25578">MIILHHLNNSRSQRILWLLEELNLEYQVKPYQRDSVTNLAPNTLTLIHPLGKSPIITDGDITIAESGAIIEYLIGTYHKESAEGQLVDPQRGNEVHRQYTYWLHFAEGTLMPPLVAKLVLDKVRTNAKPFFVKIIANKIVDKLMASYYGPIIAKNMDYIESHLAHNSWFSGEELTGADIQMSFPLEAAVARGNTKNFPNITKFVEKVHARPAYQAALEKGGKYDYV</sequence>
<dbReference type="Gene3D" id="3.40.30.10">
    <property type="entry name" value="Glutaredoxin"/>
    <property type="match status" value="1"/>
</dbReference>
<dbReference type="SFLD" id="SFLDG01150">
    <property type="entry name" value="Main.1:_Beta-like"/>
    <property type="match status" value="1"/>
</dbReference>
<dbReference type="PANTHER" id="PTHR44051:SF9">
    <property type="entry name" value="GLUTATHIONE S-TRANSFERASE 1"/>
    <property type="match status" value="1"/>
</dbReference>
<dbReference type="SFLD" id="SFLDG00358">
    <property type="entry name" value="Main_(cytGST)"/>
    <property type="match status" value="1"/>
</dbReference>
<dbReference type="Proteomes" id="UP000006327">
    <property type="component" value="Unassembled WGS sequence"/>
</dbReference>
<feature type="domain" description="GST C-terminal" evidence="6">
    <location>
        <begin position="92"/>
        <end position="226"/>
    </location>
</feature>
<evidence type="ECO:0000259" key="5">
    <source>
        <dbReference type="PROSITE" id="PS50404"/>
    </source>
</evidence>
<dbReference type="FunFam" id="3.40.30.10:FF:000156">
    <property type="entry name" value="Glutathione S-transferase 1"/>
    <property type="match status" value="1"/>
</dbReference>
<dbReference type="CDD" id="cd03046">
    <property type="entry name" value="GST_N_GTT1_like"/>
    <property type="match status" value="1"/>
</dbReference>
<dbReference type="EC" id="2.5.1.18" evidence="1"/>
<dbReference type="AlphaFoldDB" id="K6Y9B0"/>
<dbReference type="PROSITE" id="PS50404">
    <property type="entry name" value="GST_NTER"/>
    <property type="match status" value="1"/>
</dbReference>
<dbReference type="SUPFAM" id="SSF52833">
    <property type="entry name" value="Thioredoxin-like"/>
    <property type="match status" value="1"/>
</dbReference>
<keyword evidence="2 7" id="KW-0808">Transferase</keyword>
<evidence type="ECO:0000313" key="7">
    <source>
        <dbReference type="EMBL" id="GAC20551.1"/>
    </source>
</evidence>
<dbReference type="InterPro" id="IPR004046">
    <property type="entry name" value="GST_C"/>
</dbReference>
<evidence type="ECO:0000313" key="8">
    <source>
        <dbReference type="Proteomes" id="UP000006327"/>
    </source>
</evidence>
<dbReference type="Pfam" id="PF00043">
    <property type="entry name" value="GST_C"/>
    <property type="match status" value="1"/>
</dbReference>
<evidence type="ECO:0000259" key="6">
    <source>
        <dbReference type="PROSITE" id="PS50405"/>
    </source>
</evidence>
<comment type="catalytic activity">
    <reaction evidence="3">
        <text>RX + glutathione = an S-substituted glutathione + a halide anion + H(+)</text>
        <dbReference type="Rhea" id="RHEA:16437"/>
        <dbReference type="ChEBI" id="CHEBI:15378"/>
        <dbReference type="ChEBI" id="CHEBI:16042"/>
        <dbReference type="ChEBI" id="CHEBI:17792"/>
        <dbReference type="ChEBI" id="CHEBI:57925"/>
        <dbReference type="ChEBI" id="CHEBI:90779"/>
        <dbReference type="EC" id="2.5.1.18"/>
    </reaction>
</comment>
<dbReference type="RefSeq" id="WP_007622582.1">
    <property type="nucleotide sequence ID" value="NZ_BAEO01000055.1"/>
</dbReference>
<dbReference type="SUPFAM" id="SSF47616">
    <property type="entry name" value="GST C-terminal domain-like"/>
    <property type="match status" value="1"/>
</dbReference>
<reference evidence="7 8" key="1">
    <citation type="journal article" date="2017" name="Antonie Van Leeuwenhoek">
        <title>Rhizobium rhizosphaerae sp. nov., a novel species isolated from rice rhizosphere.</title>
        <authorList>
            <person name="Zhao J.J."/>
            <person name="Zhang J."/>
            <person name="Zhang R.J."/>
            <person name="Zhang C.W."/>
            <person name="Yin H.Q."/>
            <person name="Zhang X.X."/>
        </authorList>
    </citation>
    <scope>NUCLEOTIDE SEQUENCE [LARGE SCALE GENOMIC DNA]</scope>
    <source>
        <strain evidence="7 8">BSs20135</strain>
    </source>
</reference>
<dbReference type="Pfam" id="PF02798">
    <property type="entry name" value="GST_N"/>
    <property type="match status" value="1"/>
</dbReference>
<dbReference type="InterPro" id="IPR036282">
    <property type="entry name" value="Glutathione-S-Trfase_C_sf"/>
</dbReference>
<evidence type="ECO:0000256" key="4">
    <source>
        <dbReference type="RuleBase" id="RU003494"/>
    </source>
</evidence>
<dbReference type="GO" id="GO:0005737">
    <property type="term" value="C:cytoplasm"/>
    <property type="evidence" value="ECO:0007669"/>
    <property type="project" value="UniProtKB-ARBA"/>
</dbReference>
<keyword evidence="8" id="KW-1185">Reference proteome</keyword>
<evidence type="ECO:0000256" key="3">
    <source>
        <dbReference type="ARBA" id="ARBA00047960"/>
    </source>
</evidence>
<organism evidence="7 8">
    <name type="scientific">Paraglaciecola arctica BSs20135</name>
    <dbReference type="NCBI Taxonomy" id="493475"/>
    <lineage>
        <taxon>Bacteria</taxon>
        <taxon>Pseudomonadati</taxon>
        <taxon>Pseudomonadota</taxon>
        <taxon>Gammaproteobacteria</taxon>
        <taxon>Alteromonadales</taxon>
        <taxon>Alteromonadaceae</taxon>
        <taxon>Paraglaciecola</taxon>
    </lineage>
</organism>
<dbReference type="CDD" id="cd03189">
    <property type="entry name" value="GST_C_GTT1_like"/>
    <property type="match status" value="1"/>
</dbReference>
<dbReference type="eggNOG" id="COG0625">
    <property type="taxonomic scope" value="Bacteria"/>
</dbReference>
<dbReference type="SFLD" id="SFLDS00019">
    <property type="entry name" value="Glutathione_Transferase_(cytos"/>
    <property type="match status" value="1"/>
</dbReference>
<dbReference type="GO" id="GO:0004364">
    <property type="term" value="F:glutathione transferase activity"/>
    <property type="evidence" value="ECO:0007669"/>
    <property type="project" value="UniProtKB-EC"/>
</dbReference>
<dbReference type="InterPro" id="IPR010987">
    <property type="entry name" value="Glutathione-S-Trfase_C-like"/>
</dbReference>
<dbReference type="GO" id="GO:0004601">
    <property type="term" value="F:peroxidase activity"/>
    <property type="evidence" value="ECO:0007669"/>
    <property type="project" value="UniProtKB-ARBA"/>
</dbReference>
<dbReference type="STRING" id="493475.GARC_3597"/>
<dbReference type="OrthoDB" id="9810080at2"/>
<protein>
    <recommendedName>
        <fullName evidence="1">glutathione transferase</fullName>
        <ecNumber evidence="1">2.5.1.18</ecNumber>
    </recommendedName>
</protein>